<proteinExistence type="inferred from homology"/>
<name>A0A6S6UHN2_9GAMM</name>
<comment type="similarity">
    <text evidence="7">Belongs to the FtsB family.</text>
</comment>
<dbReference type="PANTHER" id="PTHR37485:SF1">
    <property type="entry name" value="CELL DIVISION PROTEIN FTSB"/>
    <property type="match status" value="1"/>
</dbReference>
<evidence type="ECO:0000256" key="7">
    <source>
        <dbReference type="HAMAP-Rule" id="MF_00599"/>
    </source>
</evidence>
<dbReference type="InterPro" id="IPR007060">
    <property type="entry name" value="FtsL/DivIC"/>
</dbReference>
<keyword evidence="3 7" id="KW-0812">Transmembrane</keyword>
<gene>
    <name evidence="7" type="primary">ftsB</name>
    <name evidence="9" type="ORF">HELGO_WM27512</name>
</gene>
<dbReference type="GO" id="GO:0005886">
    <property type="term" value="C:plasma membrane"/>
    <property type="evidence" value="ECO:0007669"/>
    <property type="project" value="UniProtKB-SubCell"/>
</dbReference>
<keyword evidence="5 7" id="KW-0472">Membrane</keyword>
<dbReference type="HAMAP" id="MF_00599">
    <property type="entry name" value="FtsB"/>
    <property type="match status" value="1"/>
</dbReference>
<keyword evidence="7" id="KW-0997">Cell inner membrane</keyword>
<keyword evidence="6 7" id="KW-0131">Cell cycle</keyword>
<evidence type="ECO:0000256" key="8">
    <source>
        <dbReference type="SAM" id="MobiDB-lite"/>
    </source>
</evidence>
<keyword evidence="4 7" id="KW-1133">Transmembrane helix</keyword>
<dbReference type="GO" id="GO:0043093">
    <property type="term" value="P:FtsZ-dependent cytokinesis"/>
    <property type="evidence" value="ECO:0007669"/>
    <property type="project" value="UniProtKB-UniRule"/>
</dbReference>
<dbReference type="AlphaFoldDB" id="A0A6S6UHN2"/>
<comment type="subcellular location">
    <subcellularLocation>
        <location evidence="7">Cell inner membrane</location>
        <topology evidence="7">Single-pass type II membrane protein</topology>
    </subcellularLocation>
    <text evidence="7">Localizes to the division septum.</text>
</comment>
<feature type="topological domain" description="Cytoplasmic" evidence="7">
    <location>
        <begin position="1"/>
        <end position="10"/>
    </location>
</feature>
<protein>
    <recommendedName>
        <fullName evidence="7">Cell division protein FtsB</fullName>
    </recommendedName>
</protein>
<dbReference type="EMBL" id="CACVAY010000152">
    <property type="protein sequence ID" value="CAA6828807.1"/>
    <property type="molecule type" value="Genomic_DNA"/>
</dbReference>
<keyword evidence="2 7" id="KW-0132">Cell division</keyword>
<dbReference type="GO" id="GO:0030428">
    <property type="term" value="C:cell septum"/>
    <property type="evidence" value="ECO:0007669"/>
    <property type="project" value="TreeGrafter"/>
</dbReference>
<feature type="topological domain" description="Periplasmic" evidence="7">
    <location>
        <begin position="29"/>
        <end position="118"/>
    </location>
</feature>
<evidence type="ECO:0000256" key="5">
    <source>
        <dbReference type="ARBA" id="ARBA00023136"/>
    </source>
</evidence>
<evidence type="ECO:0000256" key="1">
    <source>
        <dbReference type="ARBA" id="ARBA00022475"/>
    </source>
</evidence>
<dbReference type="GO" id="GO:0032153">
    <property type="term" value="C:cell division site"/>
    <property type="evidence" value="ECO:0007669"/>
    <property type="project" value="UniProtKB-UniRule"/>
</dbReference>
<organism evidence="9">
    <name type="scientific">uncultured Thiotrichaceae bacterium</name>
    <dbReference type="NCBI Taxonomy" id="298394"/>
    <lineage>
        <taxon>Bacteria</taxon>
        <taxon>Pseudomonadati</taxon>
        <taxon>Pseudomonadota</taxon>
        <taxon>Gammaproteobacteria</taxon>
        <taxon>Thiotrichales</taxon>
        <taxon>Thiotrichaceae</taxon>
        <taxon>environmental samples</taxon>
    </lineage>
</organism>
<dbReference type="PANTHER" id="PTHR37485">
    <property type="entry name" value="CELL DIVISION PROTEIN FTSB"/>
    <property type="match status" value="1"/>
</dbReference>
<feature type="region of interest" description="Disordered" evidence="8">
    <location>
        <begin position="99"/>
        <end position="118"/>
    </location>
</feature>
<feature type="compositionally biased region" description="Polar residues" evidence="8">
    <location>
        <begin position="103"/>
        <end position="118"/>
    </location>
</feature>
<dbReference type="Pfam" id="PF04977">
    <property type="entry name" value="DivIC"/>
    <property type="match status" value="1"/>
</dbReference>
<keyword evidence="1 7" id="KW-1003">Cell membrane</keyword>
<evidence type="ECO:0000256" key="6">
    <source>
        <dbReference type="ARBA" id="ARBA00023306"/>
    </source>
</evidence>
<comment type="subunit">
    <text evidence="7">Part of a complex composed of FtsB, FtsL and FtsQ.</text>
</comment>
<reference evidence="9" key="1">
    <citation type="submission" date="2020-01" db="EMBL/GenBank/DDBJ databases">
        <authorList>
            <person name="Meier V. D."/>
            <person name="Meier V D."/>
        </authorList>
    </citation>
    <scope>NUCLEOTIDE SEQUENCE</scope>
    <source>
        <strain evidence="9">HLG_WM_MAG_07</strain>
    </source>
</reference>
<comment type="function">
    <text evidence="7">Essential cell division protein. May link together the upstream cell division proteins, which are predominantly cytoplasmic, with the downstream cell division proteins, which are predominantly periplasmic.</text>
</comment>
<evidence type="ECO:0000256" key="3">
    <source>
        <dbReference type="ARBA" id="ARBA00022692"/>
    </source>
</evidence>
<dbReference type="InterPro" id="IPR023081">
    <property type="entry name" value="Cell_div_FtsB"/>
</dbReference>
<evidence type="ECO:0000313" key="9">
    <source>
        <dbReference type="EMBL" id="CAA6828807.1"/>
    </source>
</evidence>
<evidence type="ECO:0000256" key="4">
    <source>
        <dbReference type="ARBA" id="ARBA00022989"/>
    </source>
</evidence>
<evidence type="ECO:0000256" key="2">
    <source>
        <dbReference type="ARBA" id="ARBA00022618"/>
    </source>
</evidence>
<accession>A0A6S6UHN2</accession>
<sequence length="118" mass="13998">MFLTMTRSKVLILIFSFLSFFLFFRLWMGSGSFPRIWDMENQIAVLEKSNTDKQERNRKLLAEIEEFRNGDDAVEERARSDFGMVKRGETFYQIILKPDEQESSLQQSLKNSQEQTKE</sequence>